<dbReference type="RefSeq" id="WP_102950303.1">
    <property type="nucleotide sequence ID" value="NZ_CP024847.1"/>
</dbReference>
<sequence>MKTLYKVILCLVFSFCMSGGYADKVPQLYILHINGVDTTLDNTKNNIKALKNTSKVKDVNNAIVWDVVYNPTRSTDIESGTIKWALNLFNNVLDVFYQKQHQGELKNISLEIYTKMYMALVGLNYTKDSKQYIKLQNTLQPSYAAYLDKIGGSNSEQIRQSFHNIVSPPLPVAQSLIRLINKDANNNYDYSKSLDSVLLIPHSQGNLYANYLYQYLTEVEHMNSKRIAIYGIASPASYNLGDWPVKDEEWEAQDLMEVIQPVDSYITSCSDKVINSLAAEQVFNNYTDVLSFIRNLDFEPALKCNYSGQVTQANNSNLGHLLTGYYLKDPGMKTQIAKMLNYYAYQLNFYMLKDVIANMEESSGKYNQFPHTTTLVAGFIRDSLQKLTDTSGKQICNNDRCRPDVSRIMTPILDSYVESYGFSFGNFPARLTHYALLPNQIANPESAYSDTAKYLVLESKNPINAVFWPYLIYPASNVQGLGVINIYQDGILIGCDYKYISLNSQIDNRFDGLYKVFTSNNPLIADFQYCASTFSNLWLGKNWLINGIYQKQATVSKSLELKSMKLTPIEYDKADTTFRQEVSGTGIPNKLIQIKAYGAM</sequence>
<keyword evidence="1" id="KW-0732">Signal</keyword>
<name>A0A2I7N3H9_9NEIS</name>
<evidence type="ECO:0000256" key="1">
    <source>
        <dbReference type="SAM" id="SignalP"/>
    </source>
</evidence>
<dbReference type="EMBL" id="CP024847">
    <property type="protein sequence ID" value="AUR51003.1"/>
    <property type="molecule type" value="Genomic_DNA"/>
</dbReference>
<keyword evidence="3" id="KW-1185">Reference proteome</keyword>
<accession>A0A2I7N3H9</accession>
<reference evidence="3" key="1">
    <citation type="submission" date="2017-11" db="EMBL/GenBank/DDBJ databases">
        <authorList>
            <person name="Chan K.G."/>
            <person name="Lee L.S."/>
        </authorList>
    </citation>
    <scope>NUCLEOTIDE SEQUENCE [LARGE SCALE GENOMIC DNA]</scope>
    <source>
        <strain evidence="3">DSM 100970</strain>
    </source>
</reference>
<evidence type="ECO:0000313" key="3">
    <source>
        <dbReference type="Proteomes" id="UP000236655"/>
    </source>
</evidence>
<evidence type="ECO:0000313" key="2">
    <source>
        <dbReference type="EMBL" id="AUR51003.1"/>
    </source>
</evidence>
<proteinExistence type="predicted"/>
<dbReference type="KEGG" id="nba:CUN60_01350"/>
<dbReference type="AlphaFoldDB" id="A0A2I7N3H9"/>
<feature type="signal peptide" evidence="1">
    <location>
        <begin position="1"/>
        <end position="22"/>
    </location>
</feature>
<feature type="chain" id="PRO_5014470674" evidence="1">
    <location>
        <begin position="23"/>
        <end position="600"/>
    </location>
</feature>
<dbReference type="Proteomes" id="UP000236655">
    <property type="component" value="Chromosome"/>
</dbReference>
<gene>
    <name evidence="2" type="ORF">CUN60_01350</name>
</gene>
<dbReference type="OrthoDB" id="5624957at2"/>
<organism evidence="2 3">
    <name type="scientific">Aquella oligotrophica</name>
    <dbReference type="NCBI Taxonomy" id="2067065"/>
    <lineage>
        <taxon>Bacteria</taxon>
        <taxon>Pseudomonadati</taxon>
        <taxon>Pseudomonadota</taxon>
        <taxon>Betaproteobacteria</taxon>
        <taxon>Neisseriales</taxon>
        <taxon>Neisseriaceae</taxon>
        <taxon>Aquella</taxon>
    </lineage>
</organism>
<protein>
    <submittedName>
        <fullName evidence="2">Uncharacterized protein</fullName>
    </submittedName>
</protein>